<dbReference type="AlphaFoldDB" id="A0A6A6RBE4"/>
<evidence type="ECO:0000313" key="2">
    <source>
        <dbReference type="EMBL" id="KAF2502039.1"/>
    </source>
</evidence>
<reference evidence="2" key="1">
    <citation type="journal article" date="2020" name="Stud. Mycol.">
        <title>101 Dothideomycetes genomes: a test case for predicting lifestyles and emergence of pathogens.</title>
        <authorList>
            <person name="Haridas S."/>
            <person name="Albert R."/>
            <person name="Binder M."/>
            <person name="Bloem J."/>
            <person name="Labutti K."/>
            <person name="Salamov A."/>
            <person name="Andreopoulos B."/>
            <person name="Baker S."/>
            <person name="Barry K."/>
            <person name="Bills G."/>
            <person name="Bluhm B."/>
            <person name="Cannon C."/>
            <person name="Castanera R."/>
            <person name="Culley D."/>
            <person name="Daum C."/>
            <person name="Ezra D."/>
            <person name="Gonzalez J."/>
            <person name="Henrissat B."/>
            <person name="Kuo A."/>
            <person name="Liang C."/>
            <person name="Lipzen A."/>
            <person name="Lutzoni F."/>
            <person name="Magnuson J."/>
            <person name="Mondo S."/>
            <person name="Nolan M."/>
            <person name="Ohm R."/>
            <person name="Pangilinan J."/>
            <person name="Park H.-J."/>
            <person name="Ramirez L."/>
            <person name="Alfaro M."/>
            <person name="Sun H."/>
            <person name="Tritt A."/>
            <person name="Yoshinaga Y."/>
            <person name="Zwiers L.-H."/>
            <person name="Turgeon B."/>
            <person name="Goodwin S."/>
            <person name="Spatafora J."/>
            <person name="Crous P."/>
            <person name="Grigoriev I."/>
        </authorList>
    </citation>
    <scope>NUCLEOTIDE SEQUENCE</scope>
    <source>
        <strain evidence="2">CBS 269.34</strain>
    </source>
</reference>
<protein>
    <submittedName>
        <fullName evidence="2">Uncharacterized protein</fullName>
    </submittedName>
</protein>
<evidence type="ECO:0000256" key="1">
    <source>
        <dbReference type="SAM" id="MobiDB-lite"/>
    </source>
</evidence>
<proteinExistence type="predicted"/>
<dbReference type="EMBL" id="MU004181">
    <property type="protein sequence ID" value="KAF2502039.1"/>
    <property type="molecule type" value="Genomic_DNA"/>
</dbReference>
<keyword evidence="3" id="KW-1185">Reference proteome</keyword>
<dbReference type="OrthoDB" id="62952at2759"/>
<dbReference type="Proteomes" id="UP000799750">
    <property type="component" value="Unassembled WGS sequence"/>
</dbReference>
<gene>
    <name evidence="2" type="ORF">BU16DRAFT_532452</name>
</gene>
<evidence type="ECO:0000313" key="3">
    <source>
        <dbReference type="Proteomes" id="UP000799750"/>
    </source>
</evidence>
<feature type="region of interest" description="Disordered" evidence="1">
    <location>
        <begin position="46"/>
        <end position="65"/>
    </location>
</feature>
<organism evidence="2 3">
    <name type="scientific">Lophium mytilinum</name>
    <dbReference type="NCBI Taxonomy" id="390894"/>
    <lineage>
        <taxon>Eukaryota</taxon>
        <taxon>Fungi</taxon>
        <taxon>Dikarya</taxon>
        <taxon>Ascomycota</taxon>
        <taxon>Pezizomycotina</taxon>
        <taxon>Dothideomycetes</taxon>
        <taxon>Pleosporomycetidae</taxon>
        <taxon>Mytilinidiales</taxon>
        <taxon>Mytilinidiaceae</taxon>
        <taxon>Lophium</taxon>
    </lineage>
</organism>
<sequence length="425" mass="47897">MGDRRTAAHGSGTAAAVGVMLNCRLTLPPPQNFSVILAAQQAQSQSQAELEGSQPSDQLQKDYFGPPHHHHVGFRYFGPEEEKSGVGFFSLPRELRDQIYEESATNGGLAKVLWTDPRKRKVIVENTTDPALTATLSALQAVHPQVAGEAPERAWTYTTPLVDDSRQFLAFKKKLDTETVLGEPKLSNRVKSVAFRRLAGPYANRAMEKLLGMKKLKKVFIVPKKVPRAMNARPDAYRRTQTAMINQLFSSPAIVRFCQDLLEKQKALSFDANLDKAFEKHEKTRARCRALPMGGRLGDQVRMQQAEELNELFAQERNQAMRSLYSEQIEADTEELSSLKARTRAVRHPIMHIINCLVHPYATHAAIPPRPSIFPSPRANSYRSTMKMIKSHDYWFISARKTGLLEPQTRRDVYEMQNAQTCGAR</sequence>
<accession>A0A6A6RBE4</accession>
<name>A0A6A6RBE4_9PEZI</name>